<dbReference type="InterPro" id="IPR046342">
    <property type="entry name" value="CBS_dom_sf"/>
</dbReference>
<evidence type="ECO:0000256" key="2">
    <source>
        <dbReference type="PROSITE-ProRule" id="PRU00703"/>
    </source>
</evidence>
<reference evidence="4" key="4">
    <citation type="journal article" date="2023" name="Microbiol. Resour. Announc.">
        <title>Complete Genome Sequence of Vulcanisaeta souniana Strain IC-059, a Hyperthermophilic Archaeon Isolated from Hot Spring Water in Japan.</title>
        <authorList>
            <person name="Kato S."/>
            <person name="Itoh T."/>
            <person name="Wu L."/>
            <person name="Ma J."/>
            <person name="Ohkuma M."/>
        </authorList>
    </citation>
    <scope>NUCLEOTIDE SEQUENCE</scope>
    <source>
        <strain evidence="4">JCM 11219</strain>
    </source>
</reference>
<dbReference type="Proteomes" id="UP001060771">
    <property type="component" value="Chromosome"/>
</dbReference>
<sequence>MSFTVDKIIRRESLTINGNASIKDAINTMSRENVGLLVIVNDAGKPIGVVSERDIIRALARGKDLNTKVTEVGVVGKLVTVSPRDSIYKAASLMNDHKIRHLVVMDGDKLRGVISIRDIISEERVVSRLAELAETKTIDTEISGAD</sequence>
<reference evidence="5" key="2">
    <citation type="submission" date="2020-09" db="EMBL/GenBank/DDBJ databases">
        <authorList>
            <person name="Sun Q."/>
            <person name="Ohkuma M."/>
        </authorList>
    </citation>
    <scope>NUCLEOTIDE SEQUENCE</scope>
    <source>
        <strain evidence="5">JCM 11219</strain>
    </source>
</reference>
<dbReference type="Gene3D" id="3.10.580.10">
    <property type="entry name" value="CBS-domain"/>
    <property type="match status" value="1"/>
</dbReference>
<dbReference type="PROSITE" id="PS51371">
    <property type="entry name" value="CBS"/>
    <property type="match status" value="2"/>
</dbReference>
<dbReference type="AlphaFoldDB" id="A0A830E212"/>
<dbReference type="EMBL" id="AP026830">
    <property type="protein sequence ID" value="BDR92306.1"/>
    <property type="molecule type" value="Genomic_DNA"/>
</dbReference>
<dbReference type="InterPro" id="IPR051257">
    <property type="entry name" value="Diverse_CBS-Domain"/>
</dbReference>
<feature type="domain" description="CBS" evidence="3">
    <location>
        <begin position="9"/>
        <end position="65"/>
    </location>
</feature>
<dbReference type="Proteomes" id="UP000657075">
    <property type="component" value="Unassembled WGS sequence"/>
</dbReference>
<dbReference type="EMBL" id="BMNM01000003">
    <property type="protein sequence ID" value="GGI74586.1"/>
    <property type="molecule type" value="Genomic_DNA"/>
</dbReference>
<reference evidence="7" key="3">
    <citation type="submission" date="2022-09" db="EMBL/GenBank/DDBJ databases">
        <title>Complete genome sequence of Vulcanisaeta souniana.</title>
        <authorList>
            <person name="Kato S."/>
            <person name="Itoh T."/>
            <person name="Ohkuma M."/>
        </authorList>
    </citation>
    <scope>NUCLEOTIDE SEQUENCE [LARGE SCALE GENOMIC DNA]</scope>
    <source>
        <strain evidence="7">JCM 11219</strain>
    </source>
</reference>
<dbReference type="InterPro" id="IPR000644">
    <property type="entry name" value="CBS_dom"/>
</dbReference>
<organism evidence="5 6">
    <name type="scientific">Vulcanisaeta souniana JCM 11219</name>
    <dbReference type="NCBI Taxonomy" id="1293586"/>
    <lineage>
        <taxon>Archaea</taxon>
        <taxon>Thermoproteota</taxon>
        <taxon>Thermoprotei</taxon>
        <taxon>Thermoproteales</taxon>
        <taxon>Thermoproteaceae</taxon>
        <taxon>Vulcanisaeta</taxon>
    </lineage>
</organism>
<feature type="domain" description="CBS" evidence="3">
    <location>
        <begin position="74"/>
        <end position="131"/>
    </location>
</feature>
<dbReference type="PANTHER" id="PTHR43080">
    <property type="entry name" value="CBS DOMAIN-CONTAINING PROTEIN CBSX3, MITOCHONDRIAL"/>
    <property type="match status" value="1"/>
</dbReference>
<evidence type="ECO:0000256" key="1">
    <source>
        <dbReference type="ARBA" id="ARBA00023122"/>
    </source>
</evidence>
<dbReference type="CDD" id="cd09836">
    <property type="entry name" value="CBS_pair_arch"/>
    <property type="match status" value="1"/>
</dbReference>
<dbReference type="SMART" id="SM00116">
    <property type="entry name" value="CBS"/>
    <property type="match status" value="2"/>
</dbReference>
<evidence type="ECO:0000259" key="3">
    <source>
        <dbReference type="PROSITE" id="PS51371"/>
    </source>
</evidence>
<protein>
    <submittedName>
        <fullName evidence="5">Signal transduction protein</fullName>
    </submittedName>
</protein>
<evidence type="ECO:0000313" key="7">
    <source>
        <dbReference type="Proteomes" id="UP001060771"/>
    </source>
</evidence>
<accession>A0A830E212</accession>
<dbReference type="GeneID" id="76206946"/>
<dbReference type="Pfam" id="PF00571">
    <property type="entry name" value="CBS"/>
    <property type="match status" value="2"/>
</dbReference>
<name>A0A830E212_9CREN</name>
<keyword evidence="1 2" id="KW-0129">CBS domain</keyword>
<evidence type="ECO:0000313" key="5">
    <source>
        <dbReference type="EMBL" id="GGI74586.1"/>
    </source>
</evidence>
<keyword evidence="7" id="KW-1185">Reference proteome</keyword>
<evidence type="ECO:0000313" key="6">
    <source>
        <dbReference type="Proteomes" id="UP000657075"/>
    </source>
</evidence>
<dbReference type="SUPFAM" id="SSF54631">
    <property type="entry name" value="CBS-domain pair"/>
    <property type="match status" value="1"/>
</dbReference>
<gene>
    <name evidence="5" type="ORF">GCM10007112_09160</name>
    <name evidence="4" type="ORF">Vsou_13990</name>
</gene>
<dbReference type="OrthoDB" id="43333at2157"/>
<proteinExistence type="predicted"/>
<evidence type="ECO:0000313" key="4">
    <source>
        <dbReference type="EMBL" id="BDR92306.1"/>
    </source>
</evidence>
<dbReference type="PANTHER" id="PTHR43080:SF2">
    <property type="entry name" value="CBS DOMAIN-CONTAINING PROTEIN"/>
    <property type="match status" value="1"/>
</dbReference>
<reference evidence="5" key="1">
    <citation type="journal article" date="2014" name="Int. J. Syst. Evol. Microbiol.">
        <title>Complete genome sequence of Corynebacterium casei LMG S-19264T (=DSM 44701T), isolated from a smear-ripened cheese.</title>
        <authorList>
            <consortium name="US DOE Joint Genome Institute (JGI-PGF)"/>
            <person name="Walter F."/>
            <person name="Albersmeier A."/>
            <person name="Kalinowski J."/>
            <person name="Ruckert C."/>
        </authorList>
    </citation>
    <scope>NUCLEOTIDE SEQUENCE</scope>
    <source>
        <strain evidence="5">JCM 11219</strain>
    </source>
</reference>
<dbReference type="RefSeq" id="WP_188602885.1">
    <property type="nucleotide sequence ID" value="NZ_AP026830.1"/>
</dbReference>